<evidence type="ECO:0000313" key="1">
    <source>
        <dbReference type="EMBL" id="KAF5191432.1"/>
    </source>
</evidence>
<accession>A0A7J6W4K0</accession>
<gene>
    <name evidence="1" type="ORF">FRX31_018982</name>
</gene>
<sequence length="184" mass="21280">MITFRKKLPTDVTLYKSLTKKKHETLDVMLAKAESYAELEEDSLAAKPKAKKVINIINIPTAAPTLEAVTPKRKGWEQNEQTKPVSDPKKVKATLVADRKWDRDRTFTPLLESQSEIFKNVRDRGWLQRPTLITELPRGSKTYNVFYDYHQQQGYPTNKCWTFKNALQDKVLKGLINSQTKKRS</sequence>
<dbReference type="OrthoDB" id="1678754at2759"/>
<keyword evidence="2" id="KW-1185">Reference proteome</keyword>
<protein>
    <submittedName>
        <fullName evidence="1">Uncharacterized protein</fullName>
    </submittedName>
</protein>
<organism evidence="1 2">
    <name type="scientific">Thalictrum thalictroides</name>
    <name type="common">Rue-anemone</name>
    <name type="synonym">Anemone thalictroides</name>
    <dbReference type="NCBI Taxonomy" id="46969"/>
    <lineage>
        <taxon>Eukaryota</taxon>
        <taxon>Viridiplantae</taxon>
        <taxon>Streptophyta</taxon>
        <taxon>Embryophyta</taxon>
        <taxon>Tracheophyta</taxon>
        <taxon>Spermatophyta</taxon>
        <taxon>Magnoliopsida</taxon>
        <taxon>Ranunculales</taxon>
        <taxon>Ranunculaceae</taxon>
        <taxon>Thalictroideae</taxon>
        <taxon>Thalictrum</taxon>
    </lineage>
</organism>
<dbReference type="Proteomes" id="UP000554482">
    <property type="component" value="Unassembled WGS sequence"/>
</dbReference>
<dbReference type="EMBL" id="JABWDY010022808">
    <property type="protein sequence ID" value="KAF5191432.1"/>
    <property type="molecule type" value="Genomic_DNA"/>
</dbReference>
<comment type="caution">
    <text evidence="1">The sequence shown here is derived from an EMBL/GenBank/DDBJ whole genome shotgun (WGS) entry which is preliminary data.</text>
</comment>
<reference evidence="1 2" key="1">
    <citation type="submission" date="2020-06" db="EMBL/GenBank/DDBJ databases">
        <title>Transcriptomic and genomic resources for Thalictrum thalictroides and T. hernandezii: Facilitating candidate gene discovery in an emerging model plant lineage.</title>
        <authorList>
            <person name="Arias T."/>
            <person name="Riano-Pachon D.M."/>
            <person name="Di Stilio V.S."/>
        </authorList>
    </citation>
    <scope>NUCLEOTIDE SEQUENCE [LARGE SCALE GENOMIC DNA]</scope>
    <source>
        <strain evidence="2">cv. WT478/WT964</strain>
        <tissue evidence="1">Leaves</tissue>
    </source>
</reference>
<evidence type="ECO:0000313" key="2">
    <source>
        <dbReference type="Proteomes" id="UP000554482"/>
    </source>
</evidence>
<name>A0A7J6W4K0_THATH</name>
<dbReference type="AlphaFoldDB" id="A0A7J6W4K0"/>
<proteinExistence type="predicted"/>